<dbReference type="RefSeq" id="WP_073154464.1">
    <property type="nucleotide sequence ID" value="NZ_FQVL01000004.1"/>
</dbReference>
<dbReference type="Proteomes" id="UP000184476">
    <property type="component" value="Unassembled WGS sequence"/>
</dbReference>
<sequence>MIKVGKVIVATAVLAGGFFGAFTTNEVSHAAPVVKTVNVQHQKTIKDTVNKAKQGKTINSDKTGVGSTSAQIKKRWGKPDAGSDKENLYYSKWRLYFQLEHDKTVSLYSNDKRFDNITVQEVKKEAGQKPYKTRSGADAYYLDYKEGKYTLTFGFYYDDHGKPSTLKEVSVSK</sequence>
<dbReference type="AlphaFoldDB" id="A0A1M4X1N8"/>
<feature type="compositionally biased region" description="Polar residues" evidence="1">
    <location>
        <begin position="57"/>
        <end position="71"/>
    </location>
</feature>
<evidence type="ECO:0008006" key="4">
    <source>
        <dbReference type="Google" id="ProtNLM"/>
    </source>
</evidence>
<name>A0A1M4X1N8_9BACL</name>
<evidence type="ECO:0000256" key="1">
    <source>
        <dbReference type="SAM" id="MobiDB-lite"/>
    </source>
</evidence>
<dbReference type="Pfam" id="PF14172">
    <property type="entry name" value="DUF4309"/>
    <property type="match status" value="1"/>
</dbReference>
<evidence type="ECO:0000313" key="2">
    <source>
        <dbReference type="EMBL" id="SHE87122.1"/>
    </source>
</evidence>
<gene>
    <name evidence="2" type="ORF">SAMN05444392_10468</name>
</gene>
<evidence type="ECO:0000313" key="3">
    <source>
        <dbReference type="Proteomes" id="UP000184476"/>
    </source>
</evidence>
<keyword evidence="3" id="KW-1185">Reference proteome</keyword>
<dbReference type="STRING" id="112248.SAMN05444392_10468"/>
<feature type="region of interest" description="Disordered" evidence="1">
    <location>
        <begin position="57"/>
        <end position="82"/>
    </location>
</feature>
<organism evidence="2 3">
    <name type="scientific">Seinonella peptonophila</name>
    <dbReference type="NCBI Taxonomy" id="112248"/>
    <lineage>
        <taxon>Bacteria</taxon>
        <taxon>Bacillati</taxon>
        <taxon>Bacillota</taxon>
        <taxon>Bacilli</taxon>
        <taxon>Bacillales</taxon>
        <taxon>Thermoactinomycetaceae</taxon>
        <taxon>Seinonella</taxon>
    </lineage>
</organism>
<dbReference type="EMBL" id="FQVL01000004">
    <property type="protein sequence ID" value="SHE87122.1"/>
    <property type="molecule type" value="Genomic_DNA"/>
</dbReference>
<reference evidence="2 3" key="1">
    <citation type="submission" date="2016-11" db="EMBL/GenBank/DDBJ databases">
        <authorList>
            <person name="Jaros S."/>
            <person name="Januszkiewicz K."/>
            <person name="Wedrychowicz H."/>
        </authorList>
    </citation>
    <scope>NUCLEOTIDE SEQUENCE [LARGE SCALE GENOMIC DNA]</scope>
    <source>
        <strain evidence="2 3">DSM 44666</strain>
    </source>
</reference>
<accession>A0A1M4X1N8</accession>
<dbReference type="InterPro" id="IPR025453">
    <property type="entry name" value="DUF4309"/>
</dbReference>
<proteinExistence type="predicted"/>
<protein>
    <recommendedName>
        <fullName evidence="4">DUF4309 domain-containing protein</fullName>
    </recommendedName>
</protein>